<dbReference type="InterPro" id="IPR029151">
    <property type="entry name" value="Sensor-like_sf"/>
</dbReference>
<dbReference type="AlphaFoldDB" id="A0A850SV83"/>
<sequence>MLFRLMKNRMTTTGSDPIDEIEKMLESTWDLTMAHSVEEGVPEARVVNIFNTFFAKLNRTITAILRHIVALAGLAPELTAFSKTFGRLAGEQEAHVADISKAGDRITLGIEEILSSTAELNQNFTAMKGDVESAMNQGNLSKTGFNEIKSQVGILVETIQALKENSASISSISDTINAISDETNILSLNARIEAARGQTDGKGFKVIAEEIGHLAKQSKDATNDIRQRLDLLGEKITETIAAVDTVEQHVTDCERQILDANIALDHVCFQFRPLSEDLDTISRAAQQQAENIKGVTVNIAEIKDASKRQTGEVNTILTIADRVTAACDGMVTDVGGFHISGHESAKAAALEMAADTNLINGNLDIREKALMTFLDRFSFIELAYITDTNGRQVTSNIYAKVAAEKKGLTKGLGNDWSAKEWFNKGLGNSTPFVSKVYRSSATREFCFTVSLPLRYADGRTAGVLGIDVNFRDMLNIKK</sequence>
<evidence type="ECO:0000256" key="1">
    <source>
        <dbReference type="ARBA" id="ARBA00023224"/>
    </source>
</evidence>
<dbReference type="Proteomes" id="UP000553343">
    <property type="component" value="Unassembled WGS sequence"/>
</dbReference>
<feature type="domain" description="Methyl-accepting transducer" evidence="4">
    <location>
        <begin position="67"/>
        <end position="303"/>
    </location>
</feature>
<evidence type="ECO:0000259" key="4">
    <source>
        <dbReference type="PROSITE" id="PS50111"/>
    </source>
</evidence>
<dbReference type="PROSITE" id="PS50111">
    <property type="entry name" value="CHEMOTAXIS_TRANSDUC_2"/>
    <property type="match status" value="1"/>
</dbReference>
<dbReference type="CDD" id="cd18773">
    <property type="entry name" value="PDC1_HK_sensor"/>
    <property type="match status" value="1"/>
</dbReference>
<name>A0A850SV83_9BACT</name>
<dbReference type="SUPFAM" id="SSF58104">
    <property type="entry name" value="Methyl-accepting chemotaxis protein (MCP) signaling domain"/>
    <property type="match status" value="1"/>
</dbReference>
<gene>
    <name evidence="5" type="ORF">HXW94_09790</name>
</gene>
<evidence type="ECO:0000313" key="6">
    <source>
        <dbReference type="Proteomes" id="UP000553343"/>
    </source>
</evidence>
<evidence type="ECO:0000256" key="3">
    <source>
        <dbReference type="PROSITE-ProRule" id="PRU00284"/>
    </source>
</evidence>
<dbReference type="SUPFAM" id="SSF103190">
    <property type="entry name" value="Sensory domain-like"/>
    <property type="match status" value="1"/>
</dbReference>
<dbReference type="Gene3D" id="3.30.450.20">
    <property type="entry name" value="PAS domain"/>
    <property type="match status" value="1"/>
</dbReference>
<keyword evidence="1 3" id="KW-0807">Transducer</keyword>
<comment type="similarity">
    <text evidence="2">Belongs to the methyl-accepting chemotaxis (MCP) protein family.</text>
</comment>
<protein>
    <submittedName>
        <fullName evidence="5">Methyl-accepting chemotaxis protein</fullName>
    </submittedName>
</protein>
<dbReference type="GO" id="GO:0006935">
    <property type="term" value="P:chemotaxis"/>
    <property type="evidence" value="ECO:0007669"/>
    <property type="project" value="InterPro"/>
</dbReference>
<proteinExistence type="inferred from homology"/>
<dbReference type="RefSeq" id="WP_178366729.1">
    <property type="nucleotide sequence ID" value="NZ_JACADJ010000029.1"/>
</dbReference>
<dbReference type="InterPro" id="IPR004090">
    <property type="entry name" value="Chemotax_Me-accpt_rcpt"/>
</dbReference>
<dbReference type="PANTHER" id="PTHR32089:SF112">
    <property type="entry name" value="LYSOZYME-LIKE PROTEIN-RELATED"/>
    <property type="match status" value="1"/>
</dbReference>
<comment type="caution">
    <text evidence="5">The sequence shown here is derived from an EMBL/GenBank/DDBJ whole genome shotgun (WGS) entry which is preliminary data.</text>
</comment>
<dbReference type="Gene3D" id="1.10.287.950">
    <property type="entry name" value="Methyl-accepting chemotaxis protein"/>
    <property type="match status" value="1"/>
</dbReference>
<evidence type="ECO:0000313" key="5">
    <source>
        <dbReference type="EMBL" id="NWH05274.1"/>
    </source>
</evidence>
<dbReference type="SMART" id="SM00283">
    <property type="entry name" value="MA"/>
    <property type="match status" value="1"/>
</dbReference>
<dbReference type="Pfam" id="PF22673">
    <property type="entry name" value="MCP-like_PDC_1"/>
    <property type="match status" value="1"/>
</dbReference>
<reference evidence="5 6" key="1">
    <citation type="submission" date="2020-06" db="EMBL/GenBank/DDBJ databases">
        <title>High-quality draft genome of sulfate reducer Desulfobacter latus type strain AcrS2 isolated from marine sediment.</title>
        <authorList>
            <person name="Hoppe M."/>
            <person name="Larsen C.K."/>
            <person name="Marshall I.P.G."/>
            <person name="Schramm A."/>
            <person name="Marietou A.G."/>
        </authorList>
    </citation>
    <scope>NUCLEOTIDE SEQUENCE [LARGE SCALE GENOMIC DNA]</scope>
    <source>
        <strain evidence="5 6">AcRS2</strain>
    </source>
</reference>
<dbReference type="PRINTS" id="PR00260">
    <property type="entry name" value="CHEMTRNSDUCR"/>
</dbReference>
<dbReference type="PANTHER" id="PTHR32089">
    <property type="entry name" value="METHYL-ACCEPTING CHEMOTAXIS PROTEIN MCPB"/>
    <property type="match status" value="1"/>
</dbReference>
<accession>A0A850SV83</accession>
<evidence type="ECO:0000256" key="2">
    <source>
        <dbReference type="ARBA" id="ARBA00029447"/>
    </source>
</evidence>
<dbReference type="InterPro" id="IPR004089">
    <property type="entry name" value="MCPsignal_dom"/>
</dbReference>
<dbReference type="GO" id="GO:0007165">
    <property type="term" value="P:signal transduction"/>
    <property type="evidence" value="ECO:0007669"/>
    <property type="project" value="UniProtKB-KW"/>
</dbReference>
<organism evidence="5 6">
    <name type="scientific">Desulfobacter latus</name>
    <dbReference type="NCBI Taxonomy" id="2292"/>
    <lineage>
        <taxon>Bacteria</taxon>
        <taxon>Pseudomonadati</taxon>
        <taxon>Thermodesulfobacteriota</taxon>
        <taxon>Desulfobacteria</taxon>
        <taxon>Desulfobacterales</taxon>
        <taxon>Desulfobacteraceae</taxon>
        <taxon>Desulfobacter</taxon>
    </lineage>
</organism>
<dbReference type="EMBL" id="JACADJ010000029">
    <property type="protein sequence ID" value="NWH05274.1"/>
    <property type="molecule type" value="Genomic_DNA"/>
</dbReference>
<keyword evidence="6" id="KW-1185">Reference proteome</keyword>
<dbReference type="GO" id="GO:0016020">
    <property type="term" value="C:membrane"/>
    <property type="evidence" value="ECO:0007669"/>
    <property type="project" value="InterPro"/>
</dbReference>
<dbReference type="Pfam" id="PF00015">
    <property type="entry name" value="MCPsignal"/>
    <property type="match status" value="1"/>
</dbReference>
<dbReference type="GO" id="GO:0004888">
    <property type="term" value="F:transmembrane signaling receptor activity"/>
    <property type="evidence" value="ECO:0007669"/>
    <property type="project" value="InterPro"/>
</dbReference>